<name>A0A9D2SEI9_9FIRM</name>
<gene>
    <name evidence="2" type="ORF">H9763_11220</name>
</gene>
<dbReference type="Proteomes" id="UP000886883">
    <property type="component" value="Unassembled WGS sequence"/>
</dbReference>
<evidence type="ECO:0000256" key="1">
    <source>
        <dbReference type="SAM" id="SignalP"/>
    </source>
</evidence>
<accession>A0A9D2SEI9</accession>
<evidence type="ECO:0000313" key="2">
    <source>
        <dbReference type="EMBL" id="HJB92018.1"/>
    </source>
</evidence>
<protein>
    <submittedName>
        <fullName evidence="2">M73 family metallopeptidase</fullName>
    </submittedName>
</protein>
<sequence length="188" mass="20193">MKRRLFAGAVIAMCLSVLGFGTLAYFTAEDTAHNVITSGDIDIELLEWADEEKTVPFPAEGVSGVMPGTETTKIVEVKNTGSNAAYVRVGVEKEIRLSHGVEGEPDSGLMKIDFDETSWTLGDDGFYYYKEALQPGAVTEALFASVSFDPGMGNLYQNSTASVEVTAYAVQVDNNGGTVMDANGWPEK</sequence>
<dbReference type="EMBL" id="DWXE01000041">
    <property type="protein sequence ID" value="HJB92018.1"/>
    <property type="molecule type" value="Genomic_DNA"/>
</dbReference>
<proteinExistence type="predicted"/>
<feature type="chain" id="PRO_5039677332" evidence="1">
    <location>
        <begin position="25"/>
        <end position="188"/>
    </location>
</feature>
<comment type="caution">
    <text evidence="2">The sequence shown here is derived from an EMBL/GenBank/DDBJ whole genome shotgun (WGS) entry which is preliminary data.</text>
</comment>
<dbReference type="AlphaFoldDB" id="A0A9D2SEI9"/>
<keyword evidence="1" id="KW-0732">Signal</keyword>
<dbReference type="InterPro" id="IPR023833">
    <property type="entry name" value="Signal_pept_SipW-depend-type"/>
</dbReference>
<organism evidence="2 3">
    <name type="scientific">Candidatus Eisenbergiella merdigallinarum</name>
    <dbReference type="NCBI Taxonomy" id="2838552"/>
    <lineage>
        <taxon>Bacteria</taxon>
        <taxon>Bacillati</taxon>
        <taxon>Bacillota</taxon>
        <taxon>Clostridia</taxon>
        <taxon>Lachnospirales</taxon>
        <taxon>Lachnospiraceae</taxon>
        <taxon>Eisenbergiella</taxon>
    </lineage>
</organism>
<evidence type="ECO:0000313" key="3">
    <source>
        <dbReference type="Proteomes" id="UP000886883"/>
    </source>
</evidence>
<dbReference type="NCBIfam" id="TIGR04088">
    <property type="entry name" value="cognate_SipW"/>
    <property type="match status" value="1"/>
</dbReference>
<reference evidence="2" key="2">
    <citation type="submission" date="2021-04" db="EMBL/GenBank/DDBJ databases">
        <authorList>
            <person name="Gilroy R."/>
        </authorList>
    </citation>
    <scope>NUCLEOTIDE SEQUENCE</scope>
    <source>
        <strain evidence="2">USAMLcec3-2134</strain>
    </source>
</reference>
<feature type="signal peptide" evidence="1">
    <location>
        <begin position="1"/>
        <end position="24"/>
    </location>
</feature>
<reference evidence="2" key="1">
    <citation type="journal article" date="2021" name="PeerJ">
        <title>Extensive microbial diversity within the chicken gut microbiome revealed by metagenomics and culture.</title>
        <authorList>
            <person name="Gilroy R."/>
            <person name="Ravi A."/>
            <person name="Getino M."/>
            <person name="Pursley I."/>
            <person name="Horton D.L."/>
            <person name="Alikhan N.F."/>
            <person name="Baker D."/>
            <person name="Gharbi K."/>
            <person name="Hall N."/>
            <person name="Watson M."/>
            <person name="Adriaenssens E.M."/>
            <person name="Foster-Nyarko E."/>
            <person name="Jarju S."/>
            <person name="Secka A."/>
            <person name="Antonio M."/>
            <person name="Oren A."/>
            <person name="Chaudhuri R.R."/>
            <person name="La Ragione R."/>
            <person name="Hildebrand F."/>
            <person name="Pallen M.J."/>
        </authorList>
    </citation>
    <scope>NUCLEOTIDE SEQUENCE</scope>
    <source>
        <strain evidence="2">USAMLcec3-2134</strain>
    </source>
</reference>